<keyword evidence="2" id="KW-0597">Phosphoprotein</keyword>
<feature type="compositionally biased region" description="Low complexity" evidence="4">
    <location>
        <begin position="229"/>
        <end position="246"/>
    </location>
</feature>
<comment type="similarity">
    <text evidence="1">Belongs to the zygin family.</text>
</comment>
<dbReference type="GO" id="GO:0030424">
    <property type="term" value="C:axon"/>
    <property type="evidence" value="ECO:0007669"/>
    <property type="project" value="TreeGrafter"/>
</dbReference>
<evidence type="ECO:0000256" key="3">
    <source>
        <dbReference type="ARBA" id="ARBA00023054"/>
    </source>
</evidence>
<evidence type="ECO:0000256" key="2">
    <source>
        <dbReference type="ARBA" id="ARBA00022553"/>
    </source>
</evidence>
<gene>
    <name evidence="6" type="primary">Unc-76</name>
</gene>
<keyword evidence="3" id="KW-0175">Coiled coil</keyword>
<feature type="region of interest" description="Disordered" evidence="4">
    <location>
        <begin position="224"/>
        <end position="270"/>
    </location>
</feature>
<dbReference type="GeneID" id="108016933"/>
<dbReference type="PANTHER" id="PTHR12394:SF12">
    <property type="entry name" value="LD08195P"/>
    <property type="match status" value="1"/>
</dbReference>
<name>A0AB39ZMX2_DROSZ</name>
<evidence type="ECO:0000256" key="1">
    <source>
        <dbReference type="ARBA" id="ARBA00006788"/>
    </source>
</evidence>
<dbReference type="AlphaFoldDB" id="A0AB39ZMX2"/>
<dbReference type="CTD" id="31179"/>
<protein>
    <submittedName>
        <fullName evidence="6">Fasciculation and elongation protein zeta-2</fullName>
    </submittedName>
</protein>
<dbReference type="Pfam" id="PF07763">
    <property type="entry name" value="FEZ"/>
    <property type="match status" value="1"/>
</dbReference>
<evidence type="ECO:0000313" key="5">
    <source>
        <dbReference type="Proteomes" id="UP001652628"/>
    </source>
</evidence>
<proteinExistence type="inferred from homology"/>
<dbReference type="InterPro" id="IPR011680">
    <property type="entry name" value="FEZ"/>
</dbReference>
<reference evidence="6" key="1">
    <citation type="submission" date="2025-08" db="UniProtKB">
        <authorList>
            <consortium name="RefSeq"/>
        </authorList>
    </citation>
    <scope>IDENTIFICATION</scope>
</reference>
<dbReference type="RefSeq" id="XP_016939350.2">
    <property type="nucleotide sequence ID" value="XM_017083861.4"/>
</dbReference>
<keyword evidence="5" id="KW-1185">Reference proteome</keyword>
<dbReference type="GO" id="GO:0005737">
    <property type="term" value="C:cytoplasm"/>
    <property type="evidence" value="ECO:0007669"/>
    <property type="project" value="TreeGrafter"/>
</dbReference>
<accession>A0AB39ZMX2</accession>
<sequence length="478" mass="52423">MRDLGTKMAELKFEAPLAKFEETDEWGGCDFISNQNALNDTLNLNLKDSSSSSSGGKPVAAKLRLLEDAVRDAHVSKNGGGGGGGGGAGSISPNCNTLQGGGSVIDLGLSDVGLVPGEGSGSGLDGLEKRSLAAGDHVDNFTETFGGSLEDLVNTFDEKITKCFGNYEENVEELAPVQVRSQEEIMNECQMWWTITGNFGNILPIDWSKSYTRQMHMPTLNLGQNHTKQQQQMRNQQQQLQSQSQQAYPHSNGSGSGGSGLDAQTPGDEFNDLASEDEAVANDLDMHALILNGLNGDLDDQPIKTVEEVIKEIDDIMDEAESPLDEPDNCDSEVIEKAREVLGAPLYAEKLQYLTTTQLNELYMEMEVLIQELSETLINELALRDELEFEKELKNSFISLLLAVQNKRRQYHVEKKRGKFQGPEPKYLTTVIPYHLENGTPNNQSLQVLIKILKAINEDSPTVPALLTDYILKVLCPT</sequence>
<dbReference type="Proteomes" id="UP001652628">
    <property type="component" value="Chromosome X"/>
</dbReference>
<evidence type="ECO:0000313" key="6">
    <source>
        <dbReference type="RefSeq" id="XP_016939350.2"/>
    </source>
</evidence>
<organism evidence="5 6">
    <name type="scientific">Drosophila suzukii</name>
    <name type="common">Spotted-wing drosophila fruit fly</name>
    <dbReference type="NCBI Taxonomy" id="28584"/>
    <lineage>
        <taxon>Eukaryota</taxon>
        <taxon>Metazoa</taxon>
        <taxon>Ecdysozoa</taxon>
        <taxon>Arthropoda</taxon>
        <taxon>Hexapoda</taxon>
        <taxon>Insecta</taxon>
        <taxon>Pterygota</taxon>
        <taxon>Neoptera</taxon>
        <taxon>Endopterygota</taxon>
        <taxon>Diptera</taxon>
        <taxon>Brachycera</taxon>
        <taxon>Muscomorpha</taxon>
        <taxon>Ephydroidea</taxon>
        <taxon>Drosophilidae</taxon>
        <taxon>Drosophila</taxon>
        <taxon>Sophophora</taxon>
    </lineage>
</organism>
<dbReference type="PANTHER" id="PTHR12394">
    <property type="entry name" value="ZYGIN"/>
    <property type="match status" value="1"/>
</dbReference>
<evidence type="ECO:0000256" key="4">
    <source>
        <dbReference type="SAM" id="MobiDB-lite"/>
    </source>
</evidence>